<comment type="caution">
    <text evidence="1">The sequence shown here is derived from an EMBL/GenBank/DDBJ whole genome shotgun (WGS) entry which is preliminary data.</text>
</comment>
<reference evidence="1 2" key="1">
    <citation type="journal article" date="2020" name="Nature">
        <title>Six reference-quality genomes reveal evolution of bat adaptations.</title>
        <authorList>
            <person name="Jebb D."/>
            <person name="Huang Z."/>
            <person name="Pippel M."/>
            <person name="Hughes G.M."/>
            <person name="Lavrichenko K."/>
            <person name="Devanna P."/>
            <person name="Winkler S."/>
            <person name="Jermiin L.S."/>
            <person name="Skirmuntt E.C."/>
            <person name="Katzourakis A."/>
            <person name="Burkitt-Gray L."/>
            <person name="Ray D.A."/>
            <person name="Sullivan K.A.M."/>
            <person name="Roscito J.G."/>
            <person name="Kirilenko B.M."/>
            <person name="Davalos L.M."/>
            <person name="Corthals A.P."/>
            <person name="Power M.L."/>
            <person name="Jones G."/>
            <person name="Ransome R.D."/>
            <person name="Dechmann D.K.N."/>
            <person name="Locatelli A.G."/>
            <person name="Puechmaille S.J."/>
            <person name="Fedrigo O."/>
            <person name="Jarvis E.D."/>
            <person name="Hiller M."/>
            <person name="Vernes S.C."/>
            <person name="Myers E.W."/>
            <person name="Teeling E.C."/>
        </authorList>
    </citation>
    <scope>NUCLEOTIDE SEQUENCE [LARGE SCALE GENOMIC DNA]</scope>
    <source>
        <strain evidence="1">MRouAeg1</strain>
        <tissue evidence="1">Muscle</tissue>
    </source>
</reference>
<dbReference type="Proteomes" id="UP000593571">
    <property type="component" value="Unassembled WGS sequence"/>
</dbReference>
<gene>
    <name evidence="1" type="ORF">HJG63_010726</name>
</gene>
<name>A0A7J8ILT9_ROUAE</name>
<accession>A0A7J8ILT9</accession>
<organism evidence="1 2">
    <name type="scientific">Rousettus aegyptiacus</name>
    <name type="common">Egyptian fruit bat</name>
    <name type="synonym">Pteropus aegyptiacus</name>
    <dbReference type="NCBI Taxonomy" id="9407"/>
    <lineage>
        <taxon>Eukaryota</taxon>
        <taxon>Metazoa</taxon>
        <taxon>Chordata</taxon>
        <taxon>Craniata</taxon>
        <taxon>Vertebrata</taxon>
        <taxon>Euteleostomi</taxon>
        <taxon>Mammalia</taxon>
        <taxon>Eutheria</taxon>
        <taxon>Laurasiatheria</taxon>
        <taxon>Chiroptera</taxon>
        <taxon>Yinpterochiroptera</taxon>
        <taxon>Pteropodoidea</taxon>
        <taxon>Pteropodidae</taxon>
        <taxon>Rousettinae</taxon>
        <taxon>Rousettus</taxon>
    </lineage>
</organism>
<proteinExistence type="predicted"/>
<protein>
    <submittedName>
        <fullName evidence="1">Uncharacterized protein</fullName>
    </submittedName>
</protein>
<keyword evidence="2" id="KW-1185">Reference proteome</keyword>
<dbReference type="AlphaFoldDB" id="A0A7J8ILT9"/>
<dbReference type="EMBL" id="JACASE010000003">
    <property type="protein sequence ID" value="KAF6485573.1"/>
    <property type="molecule type" value="Genomic_DNA"/>
</dbReference>
<evidence type="ECO:0000313" key="1">
    <source>
        <dbReference type="EMBL" id="KAF6485573.1"/>
    </source>
</evidence>
<sequence length="137" mass="14924">MNLMFPWGKIWSFSWSNSGKEESSVCVCIIVVKILNVVSSGPLRAASATLGFLLGPTPLRAPHQLKEVAWPNRGRLISSSAPPVVTNFDCQPKCMCLFLAGPKQIGSILEGPPSLTSSQCIDFHSRKTNMIPVNRNL</sequence>
<evidence type="ECO:0000313" key="2">
    <source>
        <dbReference type="Proteomes" id="UP000593571"/>
    </source>
</evidence>